<dbReference type="Pfam" id="PF13460">
    <property type="entry name" value="NAD_binding_10"/>
    <property type="match status" value="1"/>
</dbReference>
<dbReference type="KEGG" id="bths:CNY62_11610"/>
<dbReference type="GO" id="GO:0016646">
    <property type="term" value="F:oxidoreductase activity, acting on the CH-NH group of donors, NAD or NADP as acceptor"/>
    <property type="evidence" value="ECO:0007669"/>
    <property type="project" value="TreeGrafter"/>
</dbReference>
<evidence type="ECO:0000313" key="3">
    <source>
        <dbReference type="EMBL" id="SPP30678.1"/>
    </source>
</evidence>
<accession>A0A1D2KRD8</accession>
<gene>
    <name evidence="3" type="ORF">BTBSAS_80018</name>
    <name evidence="2" type="ORF">CNY62_11610</name>
</gene>
<evidence type="ECO:0000259" key="1">
    <source>
        <dbReference type="Pfam" id="PF13460"/>
    </source>
</evidence>
<evidence type="ECO:0000313" key="5">
    <source>
        <dbReference type="Proteomes" id="UP000270190"/>
    </source>
</evidence>
<dbReference type="InterPro" id="IPR036291">
    <property type="entry name" value="NAD(P)-bd_dom_sf"/>
</dbReference>
<dbReference type="PANTHER" id="PTHR43355">
    <property type="entry name" value="FLAVIN REDUCTASE (NADPH)"/>
    <property type="match status" value="1"/>
</dbReference>
<proteinExistence type="predicted"/>
<organism evidence="2 4">
    <name type="scientific">Brochothrix thermosphacta</name>
    <name type="common">Microbacterium thermosphactum</name>
    <dbReference type="NCBI Taxonomy" id="2756"/>
    <lineage>
        <taxon>Bacteria</taxon>
        <taxon>Bacillati</taxon>
        <taxon>Bacillota</taxon>
        <taxon>Bacilli</taxon>
        <taxon>Bacillales</taxon>
        <taxon>Listeriaceae</taxon>
        <taxon>Brochothrix</taxon>
    </lineage>
</organism>
<evidence type="ECO:0000313" key="2">
    <source>
        <dbReference type="EMBL" id="ATF26952.1"/>
    </source>
</evidence>
<dbReference type="AlphaFoldDB" id="A0A1D2KRD8"/>
<dbReference type="OrthoDB" id="9785372at2"/>
<dbReference type="RefSeq" id="WP_029092457.1">
    <property type="nucleotide sequence ID" value="NZ_CBCPHX010000001.1"/>
</dbReference>
<protein>
    <submittedName>
        <fullName evidence="2">NADH-flavin reductase</fullName>
    </submittedName>
    <submittedName>
        <fullName evidence="3">Putative oxidoreductase</fullName>
    </submittedName>
</protein>
<dbReference type="Gene3D" id="3.40.50.720">
    <property type="entry name" value="NAD(P)-binding Rossmann-like Domain"/>
    <property type="match status" value="1"/>
</dbReference>
<dbReference type="InterPro" id="IPR051606">
    <property type="entry name" value="Polyketide_Oxido-like"/>
</dbReference>
<keyword evidence="4" id="KW-1185">Reference proteome</keyword>
<dbReference type="GeneID" id="66536282"/>
<reference evidence="2 4" key="1">
    <citation type="submission" date="2017-09" db="EMBL/GenBank/DDBJ databases">
        <title>Complete Genome Sequences of Two Strains of the Meat Spoilage Bacterium Brochothrix thermosphacta Isolated from Ground Chicken.</title>
        <authorList>
            <person name="Paoli G.C."/>
            <person name="Wijey C."/>
            <person name="Chen C.-Y."/>
            <person name="Nguyen L."/>
            <person name="Yan X."/>
            <person name="Irwin P.L."/>
        </authorList>
    </citation>
    <scope>NUCLEOTIDE SEQUENCE [LARGE SCALE GENOMIC DNA]</scope>
    <source>
        <strain evidence="2 4">BI</strain>
    </source>
</reference>
<feature type="domain" description="NAD(P)-binding" evidence="1">
    <location>
        <begin position="7"/>
        <end position="196"/>
    </location>
</feature>
<evidence type="ECO:0000313" key="4">
    <source>
        <dbReference type="Proteomes" id="UP000243591"/>
    </source>
</evidence>
<dbReference type="Proteomes" id="UP000270190">
    <property type="component" value="Unassembled WGS sequence"/>
</dbReference>
<dbReference type="EMBL" id="CP023483">
    <property type="protein sequence ID" value="ATF26952.1"/>
    <property type="molecule type" value="Genomic_DNA"/>
</dbReference>
<dbReference type="SUPFAM" id="SSF51735">
    <property type="entry name" value="NAD(P)-binding Rossmann-fold domains"/>
    <property type="match status" value="1"/>
</dbReference>
<dbReference type="InterPro" id="IPR016040">
    <property type="entry name" value="NAD(P)-bd_dom"/>
</dbReference>
<reference evidence="3" key="3">
    <citation type="submission" date="2018-04" db="EMBL/GenBank/DDBJ databases">
        <authorList>
            <person name="Go L.Y."/>
            <person name="Mitchell J.A."/>
        </authorList>
    </citation>
    <scope>NUCLEOTIDE SEQUENCE</scope>
    <source>
        <strain evidence="3">BSAS1 3</strain>
    </source>
</reference>
<dbReference type="STRING" id="2756.BFR44_04475"/>
<sequence length="210" mass="22810">MKIGIIGAAGQSGVLLVEEALKQGHEVTAIVRDSNKVSNKEVAIIEKDLFALELVDLVDFDVVIDAFGAWGENIPLHITSLKHLRSILKGHKTTRLVVIGSAGSLLLDDNGTRLIDSPDMPAEFKPLATVMAQAYDELKGDSEVNWTYVSPPPVFIVEAPLTNNVQLGDDYLMVNAQGEAKLSYADLAVVVIAELQTANYLNKRMSIIEK</sequence>
<reference evidence="5" key="2">
    <citation type="submission" date="2018-04" db="EMBL/GenBank/DDBJ databases">
        <authorList>
            <person name="Illikoud N."/>
        </authorList>
    </citation>
    <scope>NUCLEOTIDE SEQUENCE [LARGE SCALE GENOMIC DNA]</scope>
</reference>
<name>A0A1D2KRD8_BROTH</name>
<dbReference type="Proteomes" id="UP000243591">
    <property type="component" value="Chromosome"/>
</dbReference>
<dbReference type="PANTHER" id="PTHR43355:SF2">
    <property type="entry name" value="FLAVIN REDUCTASE (NADPH)"/>
    <property type="match status" value="1"/>
</dbReference>
<dbReference type="EMBL" id="OUNC01000078">
    <property type="protein sequence ID" value="SPP30678.1"/>
    <property type="molecule type" value="Genomic_DNA"/>
</dbReference>
<dbReference type="CDD" id="cd05244">
    <property type="entry name" value="BVR-B_like_SDR_a"/>
    <property type="match status" value="1"/>
</dbReference>